<dbReference type="EMBL" id="JAJAGQ010000002">
    <property type="protein sequence ID" value="KAJ8570827.1"/>
    <property type="molecule type" value="Genomic_DNA"/>
</dbReference>
<dbReference type="GO" id="GO:0017125">
    <property type="term" value="F:deoxycytidyl transferase activity"/>
    <property type="evidence" value="ECO:0007669"/>
    <property type="project" value="TreeGrafter"/>
</dbReference>
<dbReference type="Proteomes" id="UP001152561">
    <property type="component" value="Unassembled WGS sequence"/>
</dbReference>
<keyword evidence="4" id="KW-1185">Reference proteome</keyword>
<gene>
    <name evidence="3" type="ORF">K7X08_037799</name>
</gene>
<feature type="region of interest" description="Disordered" evidence="1">
    <location>
        <begin position="1"/>
        <end position="27"/>
    </location>
</feature>
<sequence length="118" mass="13262">MAVKNQKLHKQFDAEASNTSLSGPSSSKPIFHGVSIFVDGYTVPSSQELRGYMLKHGGRFENYFSRRRVTHIICSNPPDSKVKNLRSFSRGLPVVKPTWVLDSVAANKLLNWVPFQLD</sequence>
<comment type="caution">
    <text evidence="3">The sequence shown here is derived from an EMBL/GenBank/DDBJ whole genome shotgun (WGS) entry which is preliminary data.</text>
</comment>
<organism evidence="3 4">
    <name type="scientific">Anisodus acutangulus</name>
    <dbReference type="NCBI Taxonomy" id="402998"/>
    <lineage>
        <taxon>Eukaryota</taxon>
        <taxon>Viridiplantae</taxon>
        <taxon>Streptophyta</taxon>
        <taxon>Embryophyta</taxon>
        <taxon>Tracheophyta</taxon>
        <taxon>Spermatophyta</taxon>
        <taxon>Magnoliopsida</taxon>
        <taxon>eudicotyledons</taxon>
        <taxon>Gunneridae</taxon>
        <taxon>Pentapetalae</taxon>
        <taxon>asterids</taxon>
        <taxon>lamiids</taxon>
        <taxon>Solanales</taxon>
        <taxon>Solanaceae</taxon>
        <taxon>Solanoideae</taxon>
        <taxon>Hyoscyameae</taxon>
        <taxon>Anisodus</taxon>
    </lineage>
</organism>
<feature type="compositionally biased region" description="Polar residues" evidence="1">
    <location>
        <begin position="16"/>
        <end position="27"/>
    </location>
</feature>
<dbReference type="CDD" id="cd17719">
    <property type="entry name" value="BRCT_Rev1"/>
    <property type="match status" value="1"/>
</dbReference>
<dbReference type="SUPFAM" id="SSF52113">
    <property type="entry name" value="BRCT domain"/>
    <property type="match status" value="1"/>
</dbReference>
<protein>
    <recommendedName>
        <fullName evidence="2">BRCT domain-containing protein</fullName>
    </recommendedName>
</protein>
<accession>A0A9Q1N108</accession>
<feature type="domain" description="BRCT" evidence="2">
    <location>
        <begin position="26"/>
        <end position="117"/>
    </location>
</feature>
<dbReference type="PANTHER" id="PTHR45990:SF1">
    <property type="entry name" value="DNA REPAIR PROTEIN REV1"/>
    <property type="match status" value="1"/>
</dbReference>
<dbReference type="InterPro" id="IPR001357">
    <property type="entry name" value="BRCT_dom"/>
</dbReference>
<dbReference type="OrthoDB" id="427711at2759"/>
<dbReference type="GO" id="GO:0005634">
    <property type="term" value="C:nucleus"/>
    <property type="evidence" value="ECO:0007669"/>
    <property type="project" value="TreeGrafter"/>
</dbReference>
<evidence type="ECO:0000259" key="2">
    <source>
        <dbReference type="PROSITE" id="PS50172"/>
    </source>
</evidence>
<dbReference type="InterPro" id="IPR036420">
    <property type="entry name" value="BRCT_dom_sf"/>
</dbReference>
<dbReference type="GO" id="GO:0070987">
    <property type="term" value="P:error-free translesion synthesis"/>
    <property type="evidence" value="ECO:0007669"/>
    <property type="project" value="TreeGrafter"/>
</dbReference>
<dbReference type="GO" id="GO:0003887">
    <property type="term" value="F:DNA-directed DNA polymerase activity"/>
    <property type="evidence" value="ECO:0007669"/>
    <property type="project" value="TreeGrafter"/>
</dbReference>
<dbReference type="GO" id="GO:0042276">
    <property type="term" value="P:error-prone translesion synthesis"/>
    <property type="evidence" value="ECO:0007669"/>
    <property type="project" value="TreeGrafter"/>
</dbReference>
<dbReference type="PANTHER" id="PTHR45990">
    <property type="entry name" value="DNA REPAIR PROTEIN REV1"/>
    <property type="match status" value="1"/>
</dbReference>
<dbReference type="Pfam" id="PF00533">
    <property type="entry name" value="BRCT"/>
    <property type="match status" value="1"/>
</dbReference>
<dbReference type="SMART" id="SM00292">
    <property type="entry name" value="BRCT"/>
    <property type="match status" value="1"/>
</dbReference>
<proteinExistence type="predicted"/>
<dbReference type="Gene3D" id="3.40.50.10190">
    <property type="entry name" value="BRCT domain"/>
    <property type="match status" value="1"/>
</dbReference>
<dbReference type="PROSITE" id="PS50172">
    <property type="entry name" value="BRCT"/>
    <property type="match status" value="1"/>
</dbReference>
<dbReference type="AlphaFoldDB" id="A0A9Q1N108"/>
<evidence type="ECO:0000313" key="4">
    <source>
        <dbReference type="Proteomes" id="UP001152561"/>
    </source>
</evidence>
<evidence type="ECO:0000256" key="1">
    <source>
        <dbReference type="SAM" id="MobiDB-lite"/>
    </source>
</evidence>
<evidence type="ECO:0000313" key="3">
    <source>
        <dbReference type="EMBL" id="KAJ8570827.1"/>
    </source>
</evidence>
<dbReference type="FunFam" id="3.40.50.10190:FF:000011">
    <property type="entry name" value="DNA repair protein REV1"/>
    <property type="match status" value="1"/>
</dbReference>
<reference evidence="4" key="1">
    <citation type="journal article" date="2023" name="Proc. Natl. Acad. Sci. U.S.A.">
        <title>Genomic and structural basis for evolution of tropane alkaloid biosynthesis.</title>
        <authorList>
            <person name="Wanga Y.-J."/>
            <person name="Taina T."/>
            <person name="Yua J.-Y."/>
            <person name="Lia J."/>
            <person name="Xua B."/>
            <person name="Chenc J."/>
            <person name="D'Auriad J.C."/>
            <person name="Huanga J.-P."/>
            <person name="Huanga S.-X."/>
        </authorList>
    </citation>
    <scope>NUCLEOTIDE SEQUENCE [LARGE SCALE GENOMIC DNA]</scope>
    <source>
        <strain evidence="4">cv. KIB-2019</strain>
    </source>
</reference>
<name>A0A9Q1N108_9SOLA</name>